<comment type="caution">
    <text evidence="3">The sequence shown here is derived from an EMBL/GenBank/DDBJ whole genome shotgun (WGS) entry which is preliminary data.</text>
</comment>
<keyword evidence="2" id="KW-0732">Signal</keyword>
<feature type="chain" id="PRO_5022707786" description="Secreted protein" evidence="2">
    <location>
        <begin position="18"/>
        <end position="59"/>
    </location>
</feature>
<evidence type="ECO:0000313" key="4">
    <source>
        <dbReference type="Proteomes" id="UP000319908"/>
    </source>
</evidence>
<sequence>MLLQRMLCVFCAGFLLAATQVGCGPDNSATVSPVDDSVVHSPEEMEDMSKQNASDMNSK</sequence>
<feature type="signal peptide" evidence="2">
    <location>
        <begin position="1"/>
        <end position="17"/>
    </location>
</feature>
<dbReference type="Proteomes" id="UP000319908">
    <property type="component" value="Unassembled WGS sequence"/>
</dbReference>
<feature type="compositionally biased region" description="Basic and acidic residues" evidence="1">
    <location>
        <begin position="37"/>
        <end position="49"/>
    </location>
</feature>
<reference evidence="3 4" key="1">
    <citation type="journal article" date="2020" name="Antonie Van Leeuwenhoek">
        <title>Rhodopirellula heiligendammensis sp. nov., Rhodopirellula pilleata sp. nov., and Rhodopirellula solitaria sp. nov. isolated from natural or artificial marine surfaces in Northern Germany and California, USA, and emended description of the genus Rhodopirellula.</title>
        <authorList>
            <person name="Kallscheuer N."/>
            <person name="Wiegand S."/>
            <person name="Jogler M."/>
            <person name="Boedeker C."/>
            <person name="Peeters S.H."/>
            <person name="Rast P."/>
            <person name="Heuer A."/>
            <person name="Jetten M.S.M."/>
            <person name="Rohde M."/>
            <person name="Jogler C."/>
        </authorList>
    </citation>
    <scope>NUCLEOTIDE SEQUENCE [LARGE SCALE GENOMIC DNA]</scope>
    <source>
        <strain evidence="3 4">Poly21</strain>
    </source>
</reference>
<feature type="region of interest" description="Disordered" evidence="1">
    <location>
        <begin position="25"/>
        <end position="59"/>
    </location>
</feature>
<evidence type="ECO:0000256" key="2">
    <source>
        <dbReference type="SAM" id="SignalP"/>
    </source>
</evidence>
<gene>
    <name evidence="3" type="ORF">Poly21_46580</name>
</gene>
<proteinExistence type="predicted"/>
<dbReference type="EMBL" id="SJPU01000003">
    <property type="protein sequence ID" value="TWU10752.1"/>
    <property type="molecule type" value="Genomic_DNA"/>
</dbReference>
<organism evidence="3 4">
    <name type="scientific">Allorhodopirellula heiligendammensis</name>
    <dbReference type="NCBI Taxonomy" id="2714739"/>
    <lineage>
        <taxon>Bacteria</taxon>
        <taxon>Pseudomonadati</taxon>
        <taxon>Planctomycetota</taxon>
        <taxon>Planctomycetia</taxon>
        <taxon>Pirellulales</taxon>
        <taxon>Pirellulaceae</taxon>
        <taxon>Allorhodopirellula</taxon>
    </lineage>
</organism>
<feature type="compositionally biased region" description="Polar residues" evidence="1">
    <location>
        <begin position="50"/>
        <end position="59"/>
    </location>
</feature>
<keyword evidence="4" id="KW-1185">Reference proteome</keyword>
<dbReference type="RefSeq" id="WP_146409141.1">
    <property type="nucleotide sequence ID" value="NZ_SJPU01000003.1"/>
</dbReference>
<accession>A0A5C6BGC3</accession>
<protein>
    <recommendedName>
        <fullName evidence="5">Secreted protein</fullName>
    </recommendedName>
</protein>
<name>A0A5C6BGC3_9BACT</name>
<evidence type="ECO:0000256" key="1">
    <source>
        <dbReference type="SAM" id="MobiDB-lite"/>
    </source>
</evidence>
<dbReference type="OrthoDB" id="9926847at2"/>
<evidence type="ECO:0008006" key="5">
    <source>
        <dbReference type="Google" id="ProtNLM"/>
    </source>
</evidence>
<evidence type="ECO:0000313" key="3">
    <source>
        <dbReference type="EMBL" id="TWU10752.1"/>
    </source>
</evidence>
<dbReference type="AlphaFoldDB" id="A0A5C6BGC3"/>